<dbReference type="EC" id="2.6.1.11" evidence="8"/>
<keyword evidence="4" id="KW-0028">Amino-acid biosynthesis</keyword>
<dbReference type="Gene3D" id="3.40.640.10">
    <property type="entry name" value="Type I PLP-dependent aspartate aminotransferase-like (Major domain)"/>
    <property type="match status" value="1"/>
</dbReference>
<evidence type="ECO:0000256" key="7">
    <source>
        <dbReference type="ARBA" id="ARBA00029440"/>
    </source>
</evidence>
<evidence type="ECO:0000256" key="4">
    <source>
        <dbReference type="ARBA" id="ARBA00022605"/>
    </source>
</evidence>
<keyword evidence="6" id="KW-0663">Pyridoxal phosphate</keyword>
<dbReference type="NCBIfam" id="NF002325">
    <property type="entry name" value="PRK01278.1"/>
    <property type="match status" value="1"/>
</dbReference>
<dbReference type="InterPro" id="IPR015422">
    <property type="entry name" value="PyrdxlP-dep_Trfase_small"/>
</dbReference>
<dbReference type="PIRSF" id="PIRSF000521">
    <property type="entry name" value="Transaminase_4ab_Lys_Orn"/>
    <property type="match status" value="1"/>
</dbReference>
<dbReference type="PROSITE" id="PS00600">
    <property type="entry name" value="AA_TRANSFER_CLASS_3"/>
    <property type="match status" value="1"/>
</dbReference>
<organism evidence="8">
    <name type="scientific">hydrothermal vent metagenome</name>
    <dbReference type="NCBI Taxonomy" id="652676"/>
    <lineage>
        <taxon>unclassified sequences</taxon>
        <taxon>metagenomes</taxon>
        <taxon>ecological metagenomes</taxon>
    </lineage>
</organism>
<dbReference type="GO" id="GO:0042802">
    <property type="term" value="F:identical protein binding"/>
    <property type="evidence" value="ECO:0007669"/>
    <property type="project" value="TreeGrafter"/>
</dbReference>
<dbReference type="AlphaFoldDB" id="A0A3B0VB01"/>
<reference evidence="8" key="1">
    <citation type="submission" date="2018-06" db="EMBL/GenBank/DDBJ databases">
        <authorList>
            <person name="Zhirakovskaya E."/>
        </authorList>
    </citation>
    <scope>NUCLEOTIDE SEQUENCE</scope>
</reference>
<evidence type="ECO:0000256" key="6">
    <source>
        <dbReference type="ARBA" id="ARBA00022898"/>
    </source>
</evidence>
<dbReference type="FunFam" id="3.40.640.10:FF:000004">
    <property type="entry name" value="Acetylornithine aminotransferase"/>
    <property type="match status" value="1"/>
</dbReference>
<keyword evidence="3 8" id="KW-0032">Aminotransferase</keyword>
<evidence type="ECO:0000256" key="5">
    <source>
        <dbReference type="ARBA" id="ARBA00022679"/>
    </source>
</evidence>
<dbReference type="GO" id="GO:0006526">
    <property type="term" value="P:L-arginine biosynthetic process"/>
    <property type="evidence" value="ECO:0007669"/>
    <property type="project" value="UniProtKB-ARBA"/>
</dbReference>
<dbReference type="InterPro" id="IPR015424">
    <property type="entry name" value="PyrdxlP-dep_Trfase"/>
</dbReference>
<comment type="pathway">
    <text evidence="7">Amino-acid biosynthesis.</text>
</comment>
<dbReference type="GO" id="GO:0003992">
    <property type="term" value="F:N2-acetyl-L-ornithine:2-oxoglutarate 5-aminotransferase activity"/>
    <property type="evidence" value="ECO:0007669"/>
    <property type="project" value="UniProtKB-EC"/>
</dbReference>
<dbReference type="InterPro" id="IPR005814">
    <property type="entry name" value="Aminotrans_3"/>
</dbReference>
<dbReference type="GO" id="GO:0005739">
    <property type="term" value="C:mitochondrion"/>
    <property type="evidence" value="ECO:0007669"/>
    <property type="project" value="UniProtKB-SubCell"/>
</dbReference>
<proteinExistence type="inferred from homology"/>
<evidence type="ECO:0000256" key="3">
    <source>
        <dbReference type="ARBA" id="ARBA00022576"/>
    </source>
</evidence>
<comment type="cofactor">
    <cofactor evidence="1">
        <name>pyridoxal 5'-phosphate</name>
        <dbReference type="ChEBI" id="CHEBI:597326"/>
    </cofactor>
</comment>
<dbReference type="GO" id="GO:0030170">
    <property type="term" value="F:pyridoxal phosphate binding"/>
    <property type="evidence" value="ECO:0007669"/>
    <property type="project" value="InterPro"/>
</dbReference>
<sequence>MEAQEIIQTESAYVLQTYVRPDILFTYGEGVYLFDADGRKYLDFTSGIGVTALGHSDPDWVTAVSQQASKLTHVSNLFHTTPQTQLAQKLVENSFADKVFFCNSGAEANEAALKFARKFGKLAAGNAAKTKIVAFSGGFHGRTMGSLSVTHKAKYREPFAPLLPGITFAPFNDLAAARAAIDNETCAVIVEPIQGEGGVNPATPGFLQLLRTACNAHNALLIFDEVQCGLGRTGQLWAHRHFGVTPDMMTLAKPLAGGLPIGATLVTQKVADVIKPGDHGSTFAAGPLVCAAANVVFDKVSQLSFLKKVQENGAYLRHRLQGLELGQITEVRGQGLLVGVSLNQPAAPIMAAARAKGVLILTAGENVVRLAPPLIVGRDEIDTAVHTIAACLNK</sequence>
<dbReference type="Gene3D" id="3.90.1150.10">
    <property type="entry name" value="Aspartate Aminotransferase, domain 1"/>
    <property type="match status" value="1"/>
</dbReference>
<accession>A0A3B0VB01</accession>
<dbReference type="InterPro" id="IPR050103">
    <property type="entry name" value="Class-III_PLP-dep_AT"/>
</dbReference>
<evidence type="ECO:0000256" key="1">
    <source>
        <dbReference type="ARBA" id="ARBA00001933"/>
    </source>
</evidence>
<comment type="subcellular location">
    <subcellularLocation>
        <location evidence="2">Mitochondrion</location>
    </subcellularLocation>
</comment>
<dbReference type="CDD" id="cd00610">
    <property type="entry name" value="OAT_like"/>
    <property type="match status" value="1"/>
</dbReference>
<dbReference type="SUPFAM" id="SSF53383">
    <property type="entry name" value="PLP-dependent transferases"/>
    <property type="match status" value="1"/>
</dbReference>
<dbReference type="InterPro" id="IPR004636">
    <property type="entry name" value="AcOrn/SuccOrn_fam"/>
</dbReference>
<dbReference type="InterPro" id="IPR049704">
    <property type="entry name" value="Aminotrans_3_PPA_site"/>
</dbReference>
<keyword evidence="5 8" id="KW-0808">Transferase</keyword>
<gene>
    <name evidence="8" type="ORF">MNBD_CHLOROFLEXI01-1776</name>
</gene>
<evidence type="ECO:0000313" key="8">
    <source>
        <dbReference type="EMBL" id="VAW34009.1"/>
    </source>
</evidence>
<dbReference type="PANTHER" id="PTHR11986:SF79">
    <property type="entry name" value="ACETYLORNITHINE AMINOTRANSFERASE, MITOCHONDRIAL"/>
    <property type="match status" value="1"/>
</dbReference>
<dbReference type="NCBIfam" id="TIGR00707">
    <property type="entry name" value="argD"/>
    <property type="match status" value="1"/>
</dbReference>
<dbReference type="InterPro" id="IPR015421">
    <property type="entry name" value="PyrdxlP-dep_Trfase_major"/>
</dbReference>
<name>A0A3B0VB01_9ZZZZ</name>
<evidence type="ECO:0000256" key="2">
    <source>
        <dbReference type="ARBA" id="ARBA00004173"/>
    </source>
</evidence>
<protein>
    <submittedName>
        <fullName evidence="8">Acetylornithine aminotransferase</fullName>
        <ecNumber evidence="8">2.6.1.11</ecNumber>
    </submittedName>
</protein>
<dbReference type="Pfam" id="PF00202">
    <property type="entry name" value="Aminotran_3"/>
    <property type="match status" value="1"/>
</dbReference>
<dbReference type="HAMAP" id="MF_01107">
    <property type="entry name" value="ArgD_aminotrans_3"/>
    <property type="match status" value="1"/>
</dbReference>
<dbReference type="PANTHER" id="PTHR11986">
    <property type="entry name" value="AMINOTRANSFERASE CLASS III"/>
    <property type="match status" value="1"/>
</dbReference>
<dbReference type="NCBIfam" id="NF002874">
    <property type="entry name" value="PRK03244.1"/>
    <property type="match status" value="1"/>
</dbReference>
<dbReference type="EMBL" id="UOEU01000501">
    <property type="protein sequence ID" value="VAW34009.1"/>
    <property type="molecule type" value="Genomic_DNA"/>
</dbReference>